<name>A0A140L4W6_9FIRM</name>
<keyword evidence="2" id="KW-1185">Reference proteome</keyword>
<comment type="caution">
    <text evidence="1">The sequence shown here is derived from an EMBL/GenBank/DDBJ whole genome shotgun (WGS) entry which is preliminary data.</text>
</comment>
<protein>
    <submittedName>
        <fullName evidence="1">Uncharacterized protein</fullName>
    </submittedName>
</protein>
<organism evidence="1 2">
    <name type="scientific">Thermotalea metallivorans</name>
    <dbReference type="NCBI Taxonomy" id="520762"/>
    <lineage>
        <taxon>Bacteria</taxon>
        <taxon>Bacillati</taxon>
        <taxon>Bacillota</taxon>
        <taxon>Clostridia</taxon>
        <taxon>Peptostreptococcales</taxon>
        <taxon>Thermotaleaceae</taxon>
        <taxon>Thermotalea</taxon>
    </lineage>
</organism>
<accession>A0A140L4W6</accession>
<dbReference type="EMBL" id="LOEE01000032">
    <property type="protein sequence ID" value="KXG75591.1"/>
    <property type="molecule type" value="Genomic_DNA"/>
</dbReference>
<gene>
    <name evidence="1" type="ORF">AN619_15870</name>
</gene>
<dbReference type="AlphaFoldDB" id="A0A140L4W6"/>
<dbReference type="STRING" id="520762.AN619_15870"/>
<evidence type="ECO:0000313" key="2">
    <source>
        <dbReference type="Proteomes" id="UP000070456"/>
    </source>
</evidence>
<evidence type="ECO:0000313" key="1">
    <source>
        <dbReference type="EMBL" id="KXG75591.1"/>
    </source>
</evidence>
<reference evidence="1 2" key="1">
    <citation type="submission" date="2015-12" db="EMBL/GenBank/DDBJ databases">
        <title>Draft genome sequence of the thermoanaerobe Thermotalea metallivorans, an isolate from the runoff channel of the Great Artesian Basin, Australia.</title>
        <authorList>
            <person name="Patel B.K."/>
        </authorList>
    </citation>
    <scope>NUCLEOTIDE SEQUENCE [LARGE SCALE GENOMIC DNA]</scope>
    <source>
        <strain evidence="1 2">B2-1</strain>
    </source>
</reference>
<proteinExistence type="predicted"/>
<sequence length="123" mass="14659">MLLERGENKVNQNIEVINKHLWAVKFSFLPFISEINYVPDDTVPVDEEVGQLLDTGIILLNKEHKLFEVYKDGFCRIMNKSNRQIKNELSNAKRIPNKDKWQILYMEMLKLEQKRRKIERGEL</sequence>
<dbReference type="Proteomes" id="UP000070456">
    <property type="component" value="Unassembled WGS sequence"/>
</dbReference>